<dbReference type="GO" id="GO:0005634">
    <property type="term" value="C:nucleus"/>
    <property type="evidence" value="ECO:0007669"/>
    <property type="project" value="TreeGrafter"/>
</dbReference>
<dbReference type="GO" id="GO:0006264">
    <property type="term" value="P:mitochondrial DNA replication"/>
    <property type="evidence" value="ECO:0007669"/>
    <property type="project" value="TreeGrafter"/>
</dbReference>
<dbReference type="GO" id="GO:0003682">
    <property type="term" value="F:chromatin binding"/>
    <property type="evidence" value="ECO:0007669"/>
    <property type="project" value="TreeGrafter"/>
</dbReference>
<keyword evidence="3" id="KW-0239">DNA-directed DNA polymerase</keyword>
<evidence type="ECO:0000313" key="9">
    <source>
        <dbReference type="EMBL" id="CAL1269320.1"/>
    </source>
</evidence>
<dbReference type="GO" id="GO:0042276">
    <property type="term" value="P:error-prone translesion synthesis"/>
    <property type="evidence" value="ECO:0007669"/>
    <property type="project" value="InterPro"/>
</dbReference>
<keyword evidence="10" id="KW-1185">Reference proteome</keyword>
<dbReference type="GO" id="GO:0031297">
    <property type="term" value="P:replication fork processing"/>
    <property type="evidence" value="ECO:0007669"/>
    <property type="project" value="TreeGrafter"/>
</dbReference>
<evidence type="ECO:0000256" key="4">
    <source>
        <dbReference type="ARBA" id="ARBA00026139"/>
    </source>
</evidence>
<reference evidence="9 10" key="1">
    <citation type="submission" date="2024-04" db="EMBL/GenBank/DDBJ databases">
        <authorList>
            <person name="Rising A."/>
            <person name="Reimegard J."/>
            <person name="Sonavane S."/>
            <person name="Akerstrom W."/>
            <person name="Nylinder S."/>
            <person name="Hedman E."/>
            <person name="Kallberg Y."/>
        </authorList>
    </citation>
    <scope>NUCLEOTIDE SEQUENCE [LARGE SCALE GENOMIC DNA]</scope>
</reference>
<evidence type="ECO:0000256" key="6">
    <source>
        <dbReference type="ARBA" id="ARBA00044768"/>
    </source>
</evidence>
<dbReference type="AlphaFoldDB" id="A0AAV1ZCY2"/>
<evidence type="ECO:0000256" key="7">
    <source>
        <dbReference type="ARBA" id="ARBA00047303"/>
    </source>
</evidence>
<dbReference type="GO" id="GO:0003887">
    <property type="term" value="F:DNA-directed DNA polymerase activity"/>
    <property type="evidence" value="ECO:0007669"/>
    <property type="project" value="UniProtKB-KW"/>
</dbReference>
<dbReference type="PANTHER" id="PTHR31399:SF0">
    <property type="entry name" value="DNA-DIRECTED PRIMASE_POLYMERASE PROTEIN"/>
    <property type="match status" value="1"/>
</dbReference>
<sequence length="722" mass="84052">MSKTYIAENPDALAHKFYQPSPHTNASGWSESILHLRKIYKEHKSKPIPINLKPRLDGPSVSWEVFRRLNLAITYADSHTKDRCKHEIFSNVMPFPRKFPFPLTRDHPECNCLEKPQNDLEEQPTYFAYYQRGGKHWQLSTFLTVFEQQSKCNFLRRRRFKSSHRITRNYGGAVQRVKTDDCMIFSFEERTPDNSGQRLFLVTHPLHLWLNYKLRPLETRCTYEVIREGVPCKLYFDLEFYKMYNSHQNGIKMTKTFIECVIISMFEDFNLKLSASDIIWLDASTEKKYSCHLILQRNDFAFKNNIEAGNFVSSLICKIKRKIEAPSDFQLGWPSKDELKCMFVQDSDGKSVLFCDAGVYTKNRNFRIYLSTKYGKNAPLLLSPHNQYIPNTNTDYTDENEVIFYDSLVTFFRNDCSFKRLLSFELDKPPEKIPTDSLSSRRKIDISGTPQDSKSPYPEVDNFVLSLIKDDKTVGFIRKWSYLQTDDILVYEIGNYRFCHNIGRHHKSNNIMIVVDMKRKNYYQKCHDPECRAQCYKSASQSLPENIISLYSMPDDFFESDCFSQFKSDSNNESNLTNKKSIKKEDIYADDFFLGDVSLDSYPFTQLQNSDLNCEKSISKEADINKTANKNQNLEASFLEDTTFDDLCMDDLDPEFRKCTTENGNLNSEDFSDFFENTFSQDSVKDATGVEISAEDELIMAEAAAALEVSMDESMILEETIF</sequence>
<dbReference type="EC" id="2.7.7.102" evidence="6"/>
<dbReference type="Pfam" id="PF03121">
    <property type="entry name" value="Herpes_UL52"/>
    <property type="match status" value="1"/>
</dbReference>
<evidence type="ECO:0000256" key="5">
    <source>
        <dbReference type="ARBA" id="ARBA00044677"/>
    </source>
</evidence>
<organism evidence="9 10">
    <name type="scientific">Larinioides sclopetarius</name>
    <dbReference type="NCBI Taxonomy" id="280406"/>
    <lineage>
        <taxon>Eukaryota</taxon>
        <taxon>Metazoa</taxon>
        <taxon>Ecdysozoa</taxon>
        <taxon>Arthropoda</taxon>
        <taxon>Chelicerata</taxon>
        <taxon>Arachnida</taxon>
        <taxon>Araneae</taxon>
        <taxon>Araneomorphae</taxon>
        <taxon>Entelegynae</taxon>
        <taxon>Araneoidea</taxon>
        <taxon>Araneidae</taxon>
        <taxon>Larinioides</taxon>
    </lineage>
</organism>
<dbReference type="PANTHER" id="PTHR31399">
    <property type="entry name" value="DNA-DIRECTED PRIMASE / POLYMERASE PROTEIN"/>
    <property type="match status" value="1"/>
</dbReference>
<keyword evidence="3" id="KW-0548">Nucleotidyltransferase</keyword>
<comment type="caution">
    <text evidence="9">The sequence shown here is derived from an EMBL/GenBank/DDBJ whole genome shotgun (WGS) entry which is preliminary data.</text>
</comment>
<evidence type="ECO:0000256" key="3">
    <source>
        <dbReference type="ARBA" id="ARBA00022932"/>
    </source>
</evidence>
<accession>A0AAV1ZCY2</accession>
<evidence type="ECO:0000313" key="10">
    <source>
        <dbReference type="Proteomes" id="UP001497382"/>
    </source>
</evidence>
<evidence type="ECO:0000256" key="2">
    <source>
        <dbReference type="ARBA" id="ARBA00012417"/>
    </source>
</evidence>
<proteinExistence type="inferred from homology"/>
<dbReference type="EMBL" id="CAXIEN010000039">
    <property type="protein sequence ID" value="CAL1269320.1"/>
    <property type="molecule type" value="Genomic_DNA"/>
</dbReference>
<dbReference type="InterPro" id="IPR044917">
    <property type="entry name" value="PRIMPOL"/>
</dbReference>
<dbReference type="GO" id="GO:0009411">
    <property type="term" value="P:response to UV"/>
    <property type="evidence" value="ECO:0007669"/>
    <property type="project" value="TreeGrafter"/>
</dbReference>
<dbReference type="EC" id="2.7.7.7" evidence="2"/>
<keyword evidence="3" id="KW-0808">Transferase</keyword>
<evidence type="ECO:0000256" key="8">
    <source>
        <dbReference type="SAM" id="MobiDB-lite"/>
    </source>
</evidence>
<dbReference type="GO" id="GO:0005759">
    <property type="term" value="C:mitochondrial matrix"/>
    <property type="evidence" value="ECO:0007669"/>
    <property type="project" value="TreeGrafter"/>
</dbReference>
<comment type="catalytic activity">
    <reaction evidence="5">
        <text>ssDNA + n NTP = ssDNA/pppN(pN)n-1 hybrid + (n-1) diphosphate.</text>
        <dbReference type="EC" id="2.7.7.102"/>
    </reaction>
</comment>
<evidence type="ECO:0000256" key="1">
    <source>
        <dbReference type="ARBA" id="ARBA00009762"/>
    </source>
</evidence>
<name>A0AAV1ZCY2_9ARAC</name>
<comment type="catalytic activity">
    <reaction evidence="7">
        <text>DNA(n) + a 2'-deoxyribonucleoside 5'-triphosphate = DNA(n+1) + diphosphate</text>
        <dbReference type="Rhea" id="RHEA:22508"/>
        <dbReference type="Rhea" id="RHEA-COMP:17339"/>
        <dbReference type="Rhea" id="RHEA-COMP:17340"/>
        <dbReference type="ChEBI" id="CHEBI:33019"/>
        <dbReference type="ChEBI" id="CHEBI:61560"/>
        <dbReference type="ChEBI" id="CHEBI:173112"/>
        <dbReference type="EC" id="2.7.7.7"/>
    </reaction>
    <physiologicalReaction direction="left-to-right" evidence="7">
        <dbReference type="Rhea" id="RHEA:22509"/>
    </physiologicalReaction>
</comment>
<comment type="similarity">
    <text evidence="1">Belongs to the eukaryotic-type primase small subunit family.</text>
</comment>
<dbReference type="Proteomes" id="UP001497382">
    <property type="component" value="Unassembled WGS sequence"/>
</dbReference>
<gene>
    <name evidence="9" type="ORF">LARSCL_LOCUS4665</name>
</gene>
<protein>
    <recommendedName>
        <fullName evidence="4">DNA-directed primase/polymerase protein</fullName>
        <ecNumber evidence="6">2.7.7.102</ecNumber>
        <ecNumber evidence="2">2.7.7.7</ecNumber>
    </recommendedName>
</protein>
<feature type="region of interest" description="Disordered" evidence="8">
    <location>
        <begin position="432"/>
        <end position="455"/>
    </location>
</feature>